<name>A0A7N9IFQ7_MACFA</name>
<dbReference type="Bgee" id="ENSMFAG00000032079">
    <property type="expression patterns" value="Expressed in bone marrow and 13 other cell types or tissues"/>
</dbReference>
<reference evidence="1" key="3">
    <citation type="submission" date="2025-09" db="UniProtKB">
        <authorList>
            <consortium name="Ensembl"/>
        </authorList>
    </citation>
    <scope>IDENTIFICATION</scope>
</reference>
<gene>
    <name evidence="1" type="primary">HMBS</name>
</gene>
<evidence type="ECO:0000313" key="2">
    <source>
        <dbReference type="Proteomes" id="UP000233100"/>
    </source>
</evidence>
<organism evidence="1 2">
    <name type="scientific">Macaca fascicularis</name>
    <name type="common">Crab-eating macaque</name>
    <name type="synonym">Cynomolgus monkey</name>
    <dbReference type="NCBI Taxonomy" id="9541"/>
    <lineage>
        <taxon>Eukaryota</taxon>
        <taxon>Metazoa</taxon>
        <taxon>Chordata</taxon>
        <taxon>Craniata</taxon>
        <taxon>Vertebrata</taxon>
        <taxon>Euteleostomi</taxon>
        <taxon>Mammalia</taxon>
        <taxon>Eutheria</taxon>
        <taxon>Euarchontoglires</taxon>
        <taxon>Primates</taxon>
        <taxon>Haplorrhini</taxon>
        <taxon>Catarrhini</taxon>
        <taxon>Cercopithecidae</taxon>
        <taxon>Cercopithecinae</taxon>
        <taxon>Macaca</taxon>
    </lineage>
</organism>
<accession>A0A7N9IFQ7</accession>
<dbReference type="AlphaFoldDB" id="A0A7N9IFQ7"/>
<dbReference type="Proteomes" id="UP000233100">
    <property type="component" value="Chromosome 14"/>
</dbReference>
<dbReference type="Ensembl" id="ENSMFAT00000102294.1">
    <property type="protein sequence ID" value="ENSMFAP00000060172.1"/>
    <property type="gene ID" value="ENSMFAG00000032079.2"/>
</dbReference>
<reference evidence="1 2" key="1">
    <citation type="submission" date="2013-03" db="EMBL/GenBank/DDBJ databases">
        <authorList>
            <person name="Warren W."/>
            <person name="Wilson R.K."/>
        </authorList>
    </citation>
    <scope>NUCLEOTIDE SEQUENCE</scope>
</reference>
<sequence length="58" mass="6400">WTIRIVFKGVQWSPSHNQLSKSSVAMSTTGDKILDTALSKLLPLRTTPPLTPQSQFCS</sequence>
<proteinExistence type="predicted"/>
<evidence type="ECO:0000313" key="1">
    <source>
        <dbReference type="Ensembl" id="ENSMFAP00000060172.1"/>
    </source>
</evidence>
<reference evidence="1" key="2">
    <citation type="submission" date="2025-08" db="UniProtKB">
        <authorList>
            <consortium name="Ensembl"/>
        </authorList>
    </citation>
    <scope>IDENTIFICATION</scope>
</reference>
<dbReference type="GeneTree" id="ENSGT00390000009083"/>
<protein>
    <submittedName>
        <fullName evidence="1">Hydroxymethylbilane synthase</fullName>
    </submittedName>
</protein>
<keyword evidence="2" id="KW-1185">Reference proteome</keyword>